<dbReference type="Gene3D" id="4.10.280.110">
    <property type="entry name" value="Pre-mRNA processing factor 4 domain"/>
    <property type="match status" value="1"/>
</dbReference>
<dbReference type="InterPro" id="IPR020472">
    <property type="entry name" value="WD40_PAC1"/>
</dbReference>
<dbReference type="PRINTS" id="PR00320">
    <property type="entry name" value="GPROTEINBRPT"/>
</dbReference>
<evidence type="ECO:0000313" key="5">
    <source>
        <dbReference type="EMBL" id="KAB2604443.1"/>
    </source>
</evidence>
<reference evidence="5 6" key="1">
    <citation type="submission" date="2019-09" db="EMBL/GenBank/DDBJ databases">
        <authorList>
            <person name="Ou C."/>
        </authorList>
    </citation>
    <scope>NUCLEOTIDE SEQUENCE [LARGE SCALE GENOMIC DNA]</scope>
    <source>
        <strain evidence="5">S2</strain>
        <tissue evidence="5">Leaf</tissue>
    </source>
</reference>
<dbReference type="OrthoDB" id="540662at2759"/>
<feature type="repeat" description="WD" evidence="3">
    <location>
        <begin position="220"/>
        <end position="261"/>
    </location>
</feature>
<sequence length="426" mass="47667">MKRHASALAVPTNDMAVRARLRRLGEPITLFGEREMERRDRLRMIMARLDSQGELERLLKVHEEEEAAASSAALEDGDDQIVQYPFYTEGSKALLNARIDIAKYSIRRAALRLERARRKKDDPDEDMDAELDLVLEQAKSLELDCSEIGDDRPLSGCSFSHDSQLLATCMPDTKKVATFKGHMERLTDVQFSPVHNLLATASADRTARLWNTEGTQLVTYKGHLDHLARIAFHPSGKYLGTTSFDQTWRLWDVETGEELLLQEGHSRSVYGIDFHPDGSLVGSSGLDALTHVWDLRNGRSILALEGHVKIVLALSFSANGYYLATGGEDNTSHSNLISQVKFEPQEAYFLVTASYDLTAKIWSAQDFKPVKMLSGHEEKVPSLDISGVKFPHGHQIATVSLDRTMKLWSSSSNEKIQAMDVDYSTS</sequence>
<organism evidence="5 6">
    <name type="scientific">Pyrus ussuriensis x Pyrus communis</name>
    <dbReference type="NCBI Taxonomy" id="2448454"/>
    <lineage>
        <taxon>Eukaryota</taxon>
        <taxon>Viridiplantae</taxon>
        <taxon>Streptophyta</taxon>
        <taxon>Embryophyta</taxon>
        <taxon>Tracheophyta</taxon>
        <taxon>Spermatophyta</taxon>
        <taxon>Magnoliopsida</taxon>
        <taxon>eudicotyledons</taxon>
        <taxon>Gunneridae</taxon>
        <taxon>Pentapetalae</taxon>
        <taxon>rosids</taxon>
        <taxon>fabids</taxon>
        <taxon>Rosales</taxon>
        <taxon>Rosaceae</taxon>
        <taxon>Amygdaloideae</taxon>
        <taxon>Maleae</taxon>
        <taxon>Pyrus</taxon>
    </lineage>
</organism>
<dbReference type="Pfam" id="PF00400">
    <property type="entry name" value="WD40"/>
    <property type="match status" value="6"/>
</dbReference>
<dbReference type="PANTHER" id="PTHR19846:SF0">
    <property type="entry name" value="PRE-MRNA PROCESSING FACTOR 4"/>
    <property type="match status" value="1"/>
</dbReference>
<dbReference type="PROSITE" id="PS50294">
    <property type="entry name" value="WD_REPEATS_REGION"/>
    <property type="match status" value="4"/>
</dbReference>
<protein>
    <submittedName>
        <fullName evidence="5">U4/U6 small nuclear ribonucleoprotein PRP4-like protein</fullName>
    </submittedName>
</protein>
<dbReference type="PANTHER" id="PTHR19846">
    <property type="entry name" value="WD40 REPEAT PROTEIN"/>
    <property type="match status" value="1"/>
</dbReference>
<dbReference type="SMART" id="SM00320">
    <property type="entry name" value="WD40"/>
    <property type="match status" value="6"/>
</dbReference>
<dbReference type="GO" id="GO:0000398">
    <property type="term" value="P:mRNA splicing, via spliceosome"/>
    <property type="evidence" value="ECO:0007669"/>
    <property type="project" value="TreeGrafter"/>
</dbReference>
<dbReference type="SUPFAM" id="SSF158230">
    <property type="entry name" value="PRP4-like"/>
    <property type="match status" value="1"/>
</dbReference>
<proteinExistence type="predicted"/>
<dbReference type="InterPro" id="IPR001680">
    <property type="entry name" value="WD40_rpt"/>
</dbReference>
<keyword evidence="2" id="KW-0677">Repeat</keyword>
<evidence type="ECO:0000256" key="1">
    <source>
        <dbReference type="ARBA" id="ARBA00022574"/>
    </source>
</evidence>
<feature type="repeat" description="WD" evidence="3">
    <location>
        <begin position="179"/>
        <end position="220"/>
    </location>
</feature>
<feature type="repeat" description="WD" evidence="3">
    <location>
        <begin position="262"/>
        <end position="303"/>
    </location>
</feature>
<dbReference type="GO" id="GO:0046540">
    <property type="term" value="C:U4/U6 x U5 tri-snRNP complex"/>
    <property type="evidence" value="ECO:0007669"/>
    <property type="project" value="TreeGrafter"/>
</dbReference>
<dbReference type="Proteomes" id="UP000327157">
    <property type="component" value="Unassembled WGS sequence"/>
</dbReference>
<dbReference type="SUPFAM" id="SSF50978">
    <property type="entry name" value="WD40 repeat-like"/>
    <property type="match status" value="1"/>
</dbReference>
<reference evidence="5 6" key="2">
    <citation type="submission" date="2019-11" db="EMBL/GenBank/DDBJ databases">
        <title>A de novo genome assembly of a pear dwarfing rootstock.</title>
        <authorList>
            <person name="Wang F."/>
            <person name="Wang J."/>
            <person name="Li S."/>
            <person name="Zhang Y."/>
            <person name="Fang M."/>
            <person name="Ma L."/>
            <person name="Zhao Y."/>
            <person name="Jiang S."/>
        </authorList>
    </citation>
    <scope>NUCLEOTIDE SEQUENCE [LARGE SCALE GENOMIC DNA]</scope>
    <source>
        <strain evidence="5">S2</strain>
        <tissue evidence="5">Leaf</tissue>
    </source>
</reference>
<dbReference type="InterPro" id="IPR036322">
    <property type="entry name" value="WD40_repeat_dom_sf"/>
</dbReference>
<dbReference type="InterPro" id="IPR036285">
    <property type="entry name" value="PRP4-like_sf"/>
</dbReference>
<evidence type="ECO:0000313" key="6">
    <source>
        <dbReference type="Proteomes" id="UP000327157"/>
    </source>
</evidence>
<feature type="domain" description="Pre-mRNA processing factor 4 (PRP4)-like" evidence="4">
    <location>
        <begin position="12"/>
        <end position="65"/>
    </location>
</feature>
<evidence type="ECO:0000259" key="4">
    <source>
        <dbReference type="SMART" id="SM00500"/>
    </source>
</evidence>
<feature type="repeat" description="WD" evidence="3">
    <location>
        <begin position="304"/>
        <end position="331"/>
    </location>
</feature>
<dbReference type="Pfam" id="PF08799">
    <property type="entry name" value="PRP4"/>
    <property type="match status" value="1"/>
</dbReference>
<keyword evidence="6" id="KW-1185">Reference proteome</keyword>
<keyword evidence="5" id="KW-0687">Ribonucleoprotein</keyword>
<accession>A0A5N5FN76</accession>
<dbReference type="CDD" id="cd00200">
    <property type="entry name" value="WD40"/>
    <property type="match status" value="1"/>
</dbReference>
<evidence type="ECO:0000256" key="2">
    <source>
        <dbReference type="ARBA" id="ARBA00022737"/>
    </source>
</evidence>
<gene>
    <name evidence="5" type="ORF">D8674_039488</name>
</gene>
<dbReference type="PROSITE" id="PS50082">
    <property type="entry name" value="WD_REPEATS_2"/>
    <property type="match status" value="6"/>
</dbReference>
<dbReference type="PROSITE" id="PS00678">
    <property type="entry name" value="WD_REPEATS_1"/>
    <property type="match status" value="3"/>
</dbReference>
<dbReference type="SMART" id="SM00500">
    <property type="entry name" value="SFM"/>
    <property type="match status" value="1"/>
</dbReference>
<keyword evidence="1 3" id="KW-0853">WD repeat</keyword>
<comment type="caution">
    <text evidence="5">The sequence shown here is derived from an EMBL/GenBank/DDBJ whole genome shotgun (WGS) entry which is preliminary data.</text>
</comment>
<dbReference type="Gene3D" id="2.130.10.10">
    <property type="entry name" value="YVTN repeat-like/Quinoprotein amine dehydrogenase"/>
    <property type="match status" value="2"/>
</dbReference>
<name>A0A5N5FN76_9ROSA</name>
<dbReference type="InterPro" id="IPR014906">
    <property type="entry name" value="PRP4-like"/>
</dbReference>
<dbReference type="InterPro" id="IPR019775">
    <property type="entry name" value="WD40_repeat_CS"/>
</dbReference>
<evidence type="ECO:0000256" key="3">
    <source>
        <dbReference type="PROSITE-ProRule" id="PRU00221"/>
    </source>
</evidence>
<dbReference type="EMBL" id="SMOL01000620">
    <property type="protein sequence ID" value="KAB2604443.1"/>
    <property type="molecule type" value="Genomic_DNA"/>
</dbReference>
<dbReference type="InterPro" id="IPR015943">
    <property type="entry name" value="WD40/YVTN_repeat-like_dom_sf"/>
</dbReference>
<feature type="repeat" description="WD" evidence="3">
    <location>
        <begin position="330"/>
        <end position="372"/>
    </location>
</feature>
<dbReference type="GO" id="GO:0017070">
    <property type="term" value="F:U6 snRNA binding"/>
    <property type="evidence" value="ECO:0007669"/>
    <property type="project" value="TreeGrafter"/>
</dbReference>
<dbReference type="AlphaFoldDB" id="A0A5N5FN76"/>
<feature type="repeat" description="WD" evidence="3">
    <location>
        <begin position="373"/>
        <end position="418"/>
    </location>
</feature>
<dbReference type="GO" id="GO:0030621">
    <property type="term" value="F:U4 snRNA binding"/>
    <property type="evidence" value="ECO:0007669"/>
    <property type="project" value="TreeGrafter"/>
</dbReference>